<protein>
    <recommendedName>
        <fullName evidence="1">IMS import disulfide relay-system CHCH-CHCH-like Cx9C domain-containing protein</fullName>
    </recommendedName>
</protein>
<feature type="domain" description="IMS import disulfide relay-system CHCH-CHCH-like Cx9C" evidence="1">
    <location>
        <begin position="35"/>
        <end position="75"/>
    </location>
</feature>
<dbReference type="InterPro" id="IPR009069">
    <property type="entry name" value="Cys_alpha_HP_mot_SF"/>
</dbReference>
<dbReference type="PANTHER" id="PTHR47106">
    <property type="entry name" value="COILED-COIL-HELIX-COILED-COIL-HELIX DOMAIN-CONTAINING PROTEIN 5"/>
    <property type="match status" value="1"/>
</dbReference>
<comment type="caution">
    <text evidence="2">The sequence shown here is derived from an EMBL/GenBank/DDBJ whole genome shotgun (WGS) entry which is preliminary data.</text>
</comment>
<dbReference type="EMBL" id="MCGT01000041">
    <property type="protein sequence ID" value="ORX45709.1"/>
    <property type="molecule type" value="Genomic_DNA"/>
</dbReference>
<dbReference type="OrthoDB" id="2581252at2759"/>
<evidence type="ECO:0000313" key="2">
    <source>
        <dbReference type="EMBL" id="ORX45709.1"/>
    </source>
</evidence>
<dbReference type="InterPro" id="IPR052848">
    <property type="entry name" value="CHCH_domain-containing_protein"/>
</dbReference>
<keyword evidence="3" id="KW-1185">Reference proteome</keyword>
<name>A0A1X2G5P7_9FUNG</name>
<organism evidence="2 3">
    <name type="scientific">Hesseltinella vesiculosa</name>
    <dbReference type="NCBI Taxonomy" id="101127"/>
    <lineage>
        <taxon>Eukaryota</taxon>
        <taxon>Fungi</taxon>
        <taxon>Fungi incertae sedis</taxon>
        <taxon>Mucoromycota</taxon>
        <taxon>Mucoromycotina</taxon>
        <taxon>Mucoromycetes</taxon>
        <taxon>Mucorales</taxon>
        <taxon>Cunninghamellaceae</taxon>
        <taxon>Hesseltinella</taxon>
    </lineage>
</organism>
<dbReference type="Proteomes" id="UP000242146">
    <property type="component" value="Unassembled WGS sequence"/>
</dbReference>
<reference evidence="2 3" key="1">
    <citation type="submission" date="2016-07" db="EMBL/GenBank/DDBJ databases">
        <title>Pervasive Adenine N6-methylation of Active Genes in Fungi.</title>
        <authorList>
            <consortium name="DOE Joint Genome Institute"/>
            <person name="Mondo S.J."/>
            <person name="Dannebaum R.O."/>
            <person name="Kuo R.C."/>
            <person name="Labutti K."/>
            <person name="Haridas S."/>
            <person name="Kuo A."/>
            <person name="Salamov A."/>
            <person name="Ahrendt S.R."/>
            <person name="Lipzen A."/>
            <person name="Sullivan W."/>
            <person name="Andreopoulos W.B."/>
            <person name="Clum A."/>
            <person name="Lindquist E."/>
            <person name="Daum C."/>
            <person name="Ramamoorthy G.K."/>
            <person name="Gryganskyi A."/>
            <person name="Culley D."/>
            <person name="Magnuson J.K."/>
            <person name="James T.Y."/>
            <person name="O'Malley M.A."/>
            <person name="Stajich J.E."/>
            <person name="Spatafora J.W."/>
            <person name="Visel A."/>
            <person name="Grigoriev I.V."/>
        </authorList>
    </citation>
    <scope>NUCLEOTIDE SEQUENCE [LARGE SCALE GENOMIC DNA]</scope>
    <source>
        <strain evidence="2 3">NRRL 3301</strain>
    </source>
</reference>
<dbReference type="Gene3D" id="1.10.287.2900">
    <property type="match status" value="2"/>
</dbReference>
<dbReference type="GO" id="GO:0005758">
    <property type="term" value="C:mitochondrial intermembrane space"/>
    <property type="evidence" value="ECO:0007669"/>
    <property type="project" value="TreeGrafter"/>
</dbReference>
<evidence type="ECO:0000313" key="3">
    <source>
        <dbReference type="Proteomes" id="UP000242146"/>
    </source>
</evidence>
<gene>
    <name evidence="2" type="ORF">DM01DRAFT_257728</name>
</gene>
<accession>A0A1X2G5P7</accession>
<dbReference type="SUPFAM" id="SSF47072">
    <property type="entry name" value="Cysteine alpha-hairpin motif"/>
    <property type="match status" value="1"/>
</dbReference>
<evidence type="ECO:0000259" key="1">
    <source>
        <dbReference type="Pfam" id="PF16860"/>
    </source>
</evidence>
<dbReference type="PROSITE" id="PS51808">
    <property type="entry name" value="CHCH"/>
    <property type="match status" value="1"/>
</dbReference>
<dbReference type="GO" id="GO:0045333">
    <property type="term" value="P:cellular respiration"/>
    <property type="evidence" value="ECO:0007669"/>
    <property type="project" value="TreeGrafter"/>
</dbReference>
<sequence length="96" mass="10989">MYQKCIENYPNNWDKACLQQKRALTKCSDDNVGILKYVKQQCIKPIEAYDQCLTANPDEPERCIQALKDLHACTEATANAYREQQKTSAEEVKSDS</sequence>
<dbReference type="AlphaFoldDB" id="A0A1X2G5P7"/>
<dbReference type="InterPro" id="IPR031731">
    <property type="entry name" value="CX9C"/>
</dbReference>
<proteinExistence type="predicted"/>
<feature type="domain" description="IMS import disulfide relay-system CHCH-CHCH-like Cx9C" evidence="1">
    <location>
        <begin position="1"/>
        <end position="32"/>
    </location>
</feature>
<dbReference type="Pfam" id="PF16860">
    <property type="entry name" value="CX9C"/>
    <property type="match status" value="2"/>
</dbReference>
<dbReference type="PANTHER" id="PTHR47106:SF1">
    <property type="entry name" value="COILED-COIL-HELIX-COILED-COIL-HELIX DOMAIN-CONTAINING PROTEIN 5"/>
    <property type="match status" value="1"/>
</dbReference>